<dbReference type="NCBIfam" id="NF004784">
    <property type="entry name" value="PRK06131.1"/>
    <property type="match status" value="1"/>
</dbReference>
<dbReference type="PANTHER" id="PTHR43183">
    <property type="entry name" value="HYPOTHETICAL DIHYDROXYACID DEHYDRATASE (EUROFUNG)-RELATED"/>
    <property type="match status" value="1"/>
</dbReference>
<dbReference type="AlphaFoldDB" id="A0A7G5DRC9"/>
<dbReference type="GO" id="GO:0016836">
    <property type="term" value="F:hydro-lyase activity"/>
    <property type="evidence" value="ECO:0007669"/>
    <property type="project" value="UniProtKB-ARBA"/>
</dbReference>
<dbReference type="InterPro" id="IPR037237">
    <property type="entry name" value="IlvD/EDD_N"/>
</dbReference>
<dbReference type="SUPFAM" id="SSF52016">
    <property type="entry name" value="LeuD/IlvD-like"/>
    <property type="match status" value="1"/>
</dbReference>
<keyword evidence="9" id="KW-1185">Reference proteome</keyword>
<dbReference type="RefSeq" id="WP_179623863.1">
    <property type="nucleotide sequence ID" value="NZ_CP059139.1"/>
</dbReference>
<proteinExistence type="inferred from homology"/>
<keyword evidence="3" id="KW-0408">Iron</keyword>
<evidence type="ECO:0000256" key="2">
    <source>
        <dbReference type="ARBA" id="ARBA00022723"/>
    </source>
</evidence>
<reference evidence="8 9" key="1">
    <citation type="journal article" date="2020" name="G3 (Bethesda)">
        <title>CeMbio - The Caenorhabditis elegans Microbiome Resource.</title>
        <authorList>
            <person name="Dirksen P."/>
            <person name="Assie A."/>
            <person name="Zimmermann J."/>
            <person name="Zhang F."/>
            <person name="Tietje A.M."/>
            <person name="Marsh S.A."/>
            <person name="Felix M.A."/>
            <person name="Shapira M."/>
            <person name="Kaleta C."/>
            <person name="Schulenburg H."/>
            <person name="Samuel B."/>
        </authorList>
    </citation>
    <scope>NUCLEOTIDE SEQUENCE [LARGE SCALE GENOMIC DNA]</scope>
    <source>
        <strain evidence="8 9">MSPm1</strain>
    </source>
</reference>
<accession>A0A7G5DRC9</accession>
<keyword evidence="4" id="KW-0411">Iron-sulfur</keyword>
<dbReference type="NCBIfam" id="NF009560">
    <property type="entry name" value="PRK13017.1"/>
    <property type="match status" value="1"/>
</dbReference>
<dbReference type="PROSITE" id="PS00886">
    <property type="entry name" value="ILVD_EDD_1"/>
    <property type="match status" value="1"/>
</dbReference>
<dbReference type="GO" id="GO:0051536">
    <property type="term" value="F:iron-sulfur cluster binding"/>
    <property type="evidence" value="ECO:0007669"/>
    <property type="project" value="UniProtKB-KW"/>
</dbReference>
<evidence type="ECO:0000256" key="3">
    <source>
        <dbReference type="ARBA" id="ARBA00023004"/>
    </source>
</evidence>
<evidence type="ECO:0000256" key="1">
    <source>
        <dbReference type="ARBA" id="ARBA00006486"/>
    </source>
</evidence>
<evidence type="ECO:0000313" key="9">
    <source>
        <dbReference type="Proteomes" id="UP000515276"/>
    </source>
</evidence>
<organism evidence="8 9">
    <name type="scientific">Pseudomonas berkeleyensis</name>
    <dbReference type="NCBI Taxonomy" id="2726956"/>
    <lineage>
        <taxon>Bacteria</taxon>
        <taxon>Pseudomonadati</taxon>
        <taxon>Pseudomonadota</taxon>
        <taxon>Gammaproteobacteria</taxon>
        <taxon>Pseudomonadales</taxon>
        <taxon>Pseudomonadaceae</taxon>
        <taxon>Pseudomonas</taxon>
    </lineage>
</organism>
<dbReference type="InterPro" id="IPR020558">
    <property type="entry name" value="DiOHA_6PGluconate_deHydtase_CS"/>
</dbReference>
<dbReference type="InterPro" id="IPR000581">
    <property type="entry name" value="ILV_EDD_N"/>
</dbReference>
<dbReference type="SUPFAM" id="SSF143975">
    <property type="entry name" value="IlvD/EDD N-terminal domain-like"/>
    <property type="match status" value="1"/>
</dbReference>
<dbReference type="Proteomes" id="UP000515276">
    <property type="component" value="Chromosome"/>
</dbReference>
<gene>
    <name evidence="8" type="ORF">HS968_04350</name>
</gene>
<evidence type="ECO:0000313" key="8">
    <source>
        <dbReference type="EMBL" id="QMV64304.1"/>
    </source>
</evidence>
<protein>
    <submittedName>
        <fullName evidence="8">Dihydroxy-acid dehydratase</fullName>
    </submittedName>
</protein>
<keyword evidence="2" id="KW-0479">Metal-binding</keyword>
<feature type="domain" description="Dihydroxy-acid/6-phosphogluconate dehydratase N-terminal" evidence="6">
    <location>
        <begin position="41"/>
        <end position="353"/>
    </location>
</feature>
<dbReference type="EMBL" id="CP059139">
    <property type="protein sequence ID" value="QMV64304.1"/>
    <property type="molecule type" value="Genomic_DNA"/>
</dbReference>
<dbReference type="PANTHER" id="PTHR43183:SF1">
    <property type="entry name" value="HYPOTHETICAL DIHYDROXY-ACID DEHYDRATASE (EUROFUNG)-RELATED"/>
    <property type="match status" value="1"/>
</dbReference>
<dbReference type="Gene3D" id="3.50.30.80">
    <property type="entry name" value="IlvD/EDD C-terminal domain-like"/>
    <property type="match status" value="1"/>
</dbReference>
<dbReference type="InterPro" id="IPR042096">
    <property type="entry name" value="Dihydro-acid_dehy_C"/>
</dbReference>
<sequence>MTDKKTTLRSAQWFGTADKNGFMYRSWMKNQGIPDHEFRGKPIIGICNTWSELTPCNAHFRKIADHVKKGVLEAGGFPVEFPVFSSGESNLRPTAMLTRNLASMDVEEAIRGNPVDAVVLLTGCDKTTPALLMGAASCDVPAIVVTGGPMLNGKHKGKDIGSGTVVWQMHEAYKAGEIDLNEFLSAEAGMSRSAGTCNTMGTASTMACMAEALGTSLPHNAAIPAVDSRRYVLAHLSGMRIVDMVHEDLRLSKILTKEAFENAIRLNAAIGGSTNAVIHLKAIAGRIGVQLDLEDWTRIGKGTPTIVDLQPSGRFLMEEFYYAGGLPAVIRRLGEAGLLPNPDALTANGKSIWSNCQAAPQYNDEVVRTLDNPLIADGGLCILRGNLSPRGAVIKPSAATPALMQHRGRAVVFENFDDYKARIADPDLDVDETCVLVLKNAGPKGYPGMAEVGNMGLPPKVLAKGITDMVRISDARMSGTAYGTVVLHVAPEAAAGGPLAAVRNGDFIELDCANGRLHLDISDEELAGRLADLKPDTSAKIFDSGYARLYVDHVLQADEGCDFDFLVGCRGSDVPRHSH</sequence>
<evidence type="ECO:0000256" key="4">
    <source>
        <dbReference type="ARBA" id="ARBA00023014"/>
    </source>
</evidence>
<feature type="domain" description="Dihydroxy-acid/6-phosphogluconate dehydratase C-terminal" evidence="7">
    <location>
        <begin position="365"/>
        <end position="561"/>
    </location>
</feature>
<dbReference type="Pfam" id="PF24877">
    <property type="entry name" value="ILV_EDD_C"/>
    <property type="match status" value="1"/>
</dbReference>
<dbReference type="GO" id="GO:0046872">
    <property type="term" value="F:metal ion binding"/>
    <property type="evidence" value="ECO:0007669"/>
    <property type="project" value="UniProtKB-KW"/>
</dbReference>
<dbReference type="Pfam" id="PF00920">
    <property type="entry name" value="ILVD_EDD_N"/>
    <property type="match status" value="1"/>
</dbReference>
<dbReference type="InterPro" id="IPR056740">
    <property type="entry name" value="ILV_EDD_C"/>
</dbReference>
<evidence type="ECO:0000256" key="5">
    <source>
        <dbReference type="ARBA" id="ARBA00023239"/>
    </source>
</evidence>
<evidence type="ECO:0000259" key="7">
    <source>
        <dbReference type="Pfam" id="PF24877"/>
    </source>
</evidence>
<dbReference type="FunFam" id="3.50.30.80:FF:000001">
    <property type="entry name" value="Dihydroxy-acid dehydratase"/>
    <property type="match status" value="1"/>
</dbReference>
<dbReference type="InterPro" id="IPR052352">
    <property type="entry name" value="Sugar_Degrad_Dehydratases"/>
</dbReference>
<name>A0A7G5DRC9_9PSED</name>
<evidence type="ECO:0000259" key="6">
    <source>
        <dbReference type="Pfam" id="PF00920"/>
    </source>
</evidence>
<comment type="similarity">
    <text evidence="1">Belongs to the IlvD/Edd family.</text>
</comment>
<keyword evidence="5" id="KW-0456">Lyase</keyword>